<reference evidence="3 4" key="2">
    <citation type="submission" date="2019-02" db="EMBL/GenBank/DDBJ databases">
        <title>'Lichenibacterium ramalinii' gen. nov. sp. nov., 'Lichenibacterium minor' gen. nov. sp. nov.</title>
        <authorList>
            <person name="Pankratov T."/>
        </authorList>
    </citation>
    <scope>NUCLEOTIDE SEQUENCE [LARGE SCALE GENOMIC DNA]</scope>
    <source>
        <strain evidence="3 4">RmlP026</strain>
    </source>
</reference>
<proteinExistence type="predicted"/>
<dbReference type="RefSeq" id="WP_129226623.1">
    <property type="nucleotide sequence ID" value="NZ_QYBB01000011.1"/>
</dbReference>
<keyword evidence="3" id="KW-0808">Transferase</keyword>
<accession>A0A4Q2U9A8</accession>
<feature type="compositionally biased region" description="Low complexity" evidence="1">
    <location>
        <begin position="279"/>
        <end position="293"/>
    </location>
</feature>
<comment type="caution">
    <text evidence="3">The sequence shown here is derived from an EMBL/GenBank/DDBJ whole genome shotgun (WGS) entry which is preliminary data.</text>
</comment>
<name>A0A4Q2U9A8_9HYPH</name>
<dbReference type="Pfam" id="PF19576">
    <property type="entry name" value="Acyltransf_2"/>
    <property type="match status" value="1"/>
</dbReference>
<evidence type="ECO:0000256" key="1">
    <source>
        <dbReference type="SAM" id="MobiDB-lite"/>
    </source>
</evidence>
<evidence type="ECO:0000313" key="3">
    <source>
        <dbReference type="EMBL" id="RYC31751.1"/>
    </source>
</evidence>
<protein>
    <submittedName>
        <fullName evidence="3">Acyltransferase</fullName>
    </submittedName>
</protein>
<dbReference type="InterPro" id="IPR002123">
    <property type="entry name" value="Plipid/glycerol_acylTrfase"/>
</dbReference>
<evidence type="ECO:0000259" key="2">
    <source>
        <dbReference type="SMART" id="SM00563"/>
    </source>
</evidence>
<dbReference type="Proteomes" id="UP000290759">
    <property type="component" value="Unassembled WGS sequence"/>
</dbReference>
<organism evidence="3 4">
    <name type="scientific">Lichenibacterium minor</name>
    <dbReference type="NCBI Taxonomy" id="2316528"/>
    <lineage>
        <taxon>Bacteria</taxon>
        <taxon>Pseudomonadati</taxon>
        <taxon>Pseudomonadota</taxon>
        <taxon>Alphaproteobacteria</taxon>
        <taxon>Hyphomicrobiales</taxon>
        <taxon>Lichenihabitantaceae</taxon>
        <taxon>Lichenibacterium</taxon>
    </lineage>
</organism>
<dbReference type="InterPro" id="IPR045746">
    <property type="entry name" value="ACT14924-like_Acyltransf_dom"/>
</dbReference>
<feature type="region of interest" description="Disordered" evidence="1">
    <location>
        <begin position="279"/>
        <end position="302"/>
    </location>
</feature>
<dbReference type="SMART" id="SM00563">
    <property type="entry name" value="PlsC"/>
    <property type="match status" value="1"/>
</dbReference>
<feature type="domain" description="Phospholipid/glycerol acyltransferase" evidence="2">
    <location>
        <begin position="78"/>
        <end position="203"/>
    </location>
</feature>
<keyword evidence="4" id="KW-1185">Reference proteome</keyword>
<sequence>MSDPNFSYADDAMPPVKRGLIRLVEAATGQRQLRRLYLDNRRHGVAGESFFAAAVRSLRLDVRFDPAALAAMPRTGPVVVVANHPYGVLDGIVISWLVGQVRSDFLVLTNAVLLRAPEIAAHVLPIDFAPTEGATRTNVASRAAARRHLDAGGCVVVFPAGGISTAPDRLGRERATDGPWQPFTAQLVQRSRATVVPVCFEGQNSRLFQIASHLSPVLRLSLIFHEVKSRIGSAMLVAVGRPVPFSALPACLDRQALADHLRALTYGLTPAFPQLALAGPAAPARPRGAGEPLLGLKRRMSDGRRAVARKLAGRRGQPRPR</sequence>
<reference evidence="3 4" key="1">
    <citation type="submission" date="2018-12" db="EMBL/GenBank/DDBJ databases">
        <authorList>
            <person name="Grouzdev D.S."/>
            <person name="Krutkina M.S."/>
        </authorList>
    </citation>
    <scope>NUCLEOTIDE SEQUENCE [LARGE SCALE GENOMIC DNA]</scope>
    <source>
        <strain evidence="3 4">RmlP026</strain>
    </source>
</reference>
<dbReference type="AlphaFoldDB" id="A0A4Q2U9A8"/>
<keyword evidence="3" id="KW-0012">Acyltransferase</keyword>
<dbReference type="GO" id="GO:0016746">
    <property type="term" value="F:acyltransferase activity"/>
    <property type="evidence" value="ECO:0007669"/>
    <property type="project" value="UniProtKB-KW"/>
</dbReference>
<dbReference type="CDD" id="cd07986">
    <property type="entry name" value="LPLAT_ACT14924-like"/>
    <property type="match status" value="1"/>
</dbReference>
<dbReference type="EMBL" id="QYBB01000011">
    <property type="protein sequence ID" value="RYC31751.1"/>
    <property type="molecule type" value="Genomic_DNA"/>
</dbReference>
<dbReference type="SUPFAM" id="SSF69593">
    <property type="entry name" value="Glycerol-3-phosphate (1)-acyltransferase"/>
    <property type="match status" value="1"/>
</dbReference>
<gene>
    <name evidence="3" type="ORF">D3273_11460</name>
</gene>
<dbReference type="OrthoDB" id="1113830at2"/>
<evidence type="ECO:0000313" key="4">
    <source>
        <dbReference type="Proteomes" id="UP000290759"/>
    </source>
</evidence>